<dbReference type="Proteomes" id="UP001597197">
    <property type="component" value="Unassembled WGS sequence"/>
</dbReference>
<dbReference type="Pfam" id="PF18962">
    <property type="entry name" value="Por_Secre_tail"/>
    <property type="match status" value="1"/>
</dbReference>
<keyword evidence="2" id="KW-0418">Kinase</keyword>
<dbReference type="GO" id="GO:0016301">
    <property type="term" value="F:kinase activity"/>
    <property type="evidence" value="ECO:0007669"/>
    <property type="project" value="UniProtKB-KW"/>
</dbReference>
<dbReference type="NCBIfam" id="TIGR04183">
    <property type="entry name" value="Por_Secre_tail"/>
    <property type="match status" value="1"/>
</dbReference>
<protein>
    <submittedName>
        <fullName evidence="2">CotH kinase family protein</fullName>
    </submittedName>
</protein>
<dbReference type="InterPro" id="IPR014867">
    <property type="entry name" value="Spore_coat_CotH_CotH2/3/7"/>
</dbReference>
<dbReference type="Pfam" id="PF08757">
    <property type="entry name" value="CotH"/>
    <property type="match status" value="1"/>
</dbReference>
<evidence type="ECO:0000313" key="2">
    <source>
        <dbReference type="EMBL" id="MFD1873668.1"/>
    </source>
</evidence>
<sequence>MSETNGATITANLGIEVRGGNSQNYPKKSYELSFWADTLGASNRDVKLLGMRNDNKWNLQALYNEPLRANSKVANELWQEMSQLYYKDKEPDAKNGIAMSYVELFVNKEYKGIYSLTERIDKKQLKLKKYTTSIKGELYKGSDWGGAVTFTALPPIDNTSLIWGGFEYKHPEEYTDWTNLYDFVSFVETSSDAEFLKQYPSKFNLKNAVDYYIFMNVLRATDNYGKNLYIAKYNAGEPYFYVPWDLDGVFGNDWMGRNDNTTDDIVTNGFYKRLNQDCSAAGFRGVLARRWAELRTTLLTPDHIMAKFVANNAYLQANSAYQREQAVWPSFSYDNTQLTYVSNWLTKRLAYLDGAFSQRCTVLSATPGKAGPAVRLYPNPATNYLVIEANAATYDVCIQDVSGRVALKTTAHTSVSRLDISQLPKGLYLVLVKGENFVMTEKLVRD</sequence>
<organism evidence="2 3">
    <name type="scientific">Hymenobacter bucti</name>
    <dbReference type="NCBI Taxonomy" id="1844114"/>
    <lineage>
        <taxon>Bacteria</taxon>
        <taxon>Pseudomonadati</taxon>
        <taxon>Bacteroidota</taxon>
        <taxon>Cytophagia</taxon>
        <taxon>Cytophagales</taxon>
        <taxon>Hymenobacteraceae</taxon>
        <taxon>Hymenobacter</taxon>
    </lineage>
</organism>
<proteinExistence type="predicted"/>
<evidence type="ECO:0000313" key="3">
    <source>
        <dbReference type="Proteomes" id="UP001597197"/>
    </source>
</evidence>
<keyword evidence="2" id="KW-0808">Transferase</keyword>
<evidence type="ECO:0000259" key="1">
    <source>
        <dbReference type="Pfam" id="PF18962"/>
    </source>
</evidence>
<feature type="domain" description="Secretion system C-terminal sorting" evidence="1">
    <location>
        <begin position="376"/>
        <end position="444"/>
    </location>
</feature>
<dbReference type="PANTHER" id="PTHR40050:SF1">
    <property type="entry name" value="INNER SPORE COAT PROTEIN H"/>
    <property type="match status" value="1"/>
</dbReference>
<dbReference type="EMBL" id="JBHUFD010000005">
    <property type="protein sequence ID" value="MFD1873668.1"/>
    <property type="molecule type" value="Genomic_DNA"/>
</dbReference>
<comment type="caution">
    <text evidence="2">The sequence shown here is derived from an EMBL/GenBank/DDBJ whole genome shotgun (WGS) entry which is preliminary data.</text>
</comment>
<dbReference type="RefSeq" id="WP_382314757.1">
    <property type="nucleotide sequence ID" value="NZ_JBHUFD010000005.1"/>
</dbReference>
<keyword evidence="3" id="KW-1185">Reference proteome</keyword>
<dbReference type="InterPro" id="IPR026444">
    <property type="entry name" value="Secre_tail"/>
</dbReference>
<dbReference type="PANTHER" id="PTHR40050">
    <property type="entry name" value="INNER SPORE COAT PROTEIN H"/>
    <property type="match status" value="1"/>
</dbReference>
<reference evidence="3" key="1">
    <citation type="journal article" date="2019" name="Int. J. Syst. Evol. Microbiol.">
        <title>The Global Catalogue of Microorganisms (GCM) 10K type strain sequencing project: providing services to taxonomists for standard genome sequencing and annotation.</title>
        <authorList>
            <consortium name="The Broad Institute Genomics Platform"/>
            <consortium name="The Broad Institute Genome Sequencing Center for Infectious Disease"/>
            <person name="Wu L."/>
            <person name="Ma J."/>
        </authorList>
    </citation>
    <scope>NUCLEOTIDE SEQUENCE [LARGE SCALE GENOMIC DNA]</scope>
    <source>
        <strain evidence="3">CGMCC 1.15795</strain>
    </source>
</reference>
<accession>A0ABW4QVS1</accession>
<name>A0ABW4QVS1_9BACT</name>
<gene>
    <name evidence="2" type="ORF">ACFSDX_14570</name>
</gene>